<comment type="caution">
    <text evidence="1">The sequence shown here is derived from an EMBL/GenBank/DDBJ whole genome shotgun (WGS) entry which is preliminary data.</text>
</comment>
<dbReference type="OrthoDB" id="4062651at2759"/>
<evidence type="ECO:0000313" key="2">
    <source>
        <dbReference type="Proteomes" id="UP000245207"/>
    </source>
</evidence>
<dbReference type="STRING" id="35608.A0A2U1KSK0"/>
<dbReference type="GO" id="GO:0030246">
    <property type="term" value="F:carbohydrate binding"/>
    <property type="evidence" value="ECO:0007669"/>
    <property type="project" value="UniProtKB-KW"/>
</dbReference>
<gene>
    <name evidence="1" type="ORF">CTI12_AA569730</name>
</gene>
<proteinExistence type="predicted"/>
<dbReference type="PANTHER" id="PTHR48010:SF59">
    <property type="entry name" value="PROTEIN KINASE DOMAIN-CONTAINING PROTEIN"/>
    <property type="match status" value="1"/>
</dbReference>
<dbReference type="EMBL" id="PKPP01014407">
    <property type="protein sequence ID" value="PWA39683.1"/>
    <property type="molecule type" value="Genomic_DNA"/>
</dbReference>
<dbReference type="Gene3D" id="1.10.510.10">
    <property type="entry name" value="Transferase(Phosphotransferase) domain 1"/>
    <property type="match status" value="1"/>
</dbReference>
<evidence type="ECO:0000313" key="1">
    <source>
        <dbReference type="EMBL" id="PWA39683.1"/>
    </source>
</evidence>
<protein>
    <submittedName>
        <fullName evidence="1">Concanavalin A-like lectin/glucanase, subgroup</fullName>
    </submittedName>
</protein>
<dbReference type="Proteomes" id="UP000245207">
    <property type="component" value="Unassembled WGS sequence"/>
</dbReference>
<sequence>MNADFEASRVKKGELDGCHICTRSCDCSYGGRTTVTSHVEDKEEIFAGELKLNWKESEGENLRGEHFHRHYLDLGALGLHALLIKVIDAKKCSQQSTSTTFGVLLLEMLTGKAPVQSAAGQDEVVDLPRWIQSMVRQEWTADVFDVELIKYQDNIDKEMVQMPNTTYQATYSVLIKIG</sequence>
<name>A0A2U1KSK0_ARTAN</name>
<dbReference type="AlphaFoldDB" id="A0A2U1KSK0"/>
<accession>A0A2U1KSK0</accession>
<dbReference type="InterPro" id="IPR050994">
    <property type="entry name" value="At_inactive_RLKs"/>
</dbReference>
<dbReference type="PANTHER" id="PTHR48010">
    <property type="entry name" value="OS05G0588300 PROTEIN"/>
    <property type="match status" value="1"/>
</dbReference>
<keyword evidence="1" id="KW-0430">Lectin</keyword>
<organism evidence="1 2">
    <name type="scientific">Artemisia annua</name>
    <name type="common">Sweet wormwood</name>
    <dbReference type="NCBI Taxonomy" id="35608"/>
    <lineage>
        <taxon>Eukaryota</taxon>
        <taxon>Viridiplantae</taxon>
        <taxon>Streptophyta</taxon>
        <taxon>Embryophyta</taxon>
        <taxon>Tracheophyta</taxon>
        <taxon>Spermatophyta</taxon>
        <taxon>Magnoliopsida</taxon>
        <taxon>eudicotyledons</taxon>
        <taxon>Gunneridae</taxon>
        <taxon>Pentapetalae</taxon>
        <taxon>asterids</taxon>
        <taxon>campanulids</taxon>
        <taxon>Asterales</taxon>
        <taxon>Asteraceae</taxon>
        <taxon>Asteroideae</taxon>
        <taxon>Anthemideae</taxon>
        <taxon>Artemisiinae</taxon>
        <taxon>Artemisia</taxon>
    </lineage>
</organism>
<keyword evidence="2" id="KW-1185">Reference proteome</keyword>
<reference evidence="1 2" key="1">
    <citation type="journal article" date="2018" name="Mol. Plant">
        <title>The genome of Artemisia annua provides insight into the evolution of Asteraceae family and artemisinin biosynthesis.</title>
        <authorList>
            <person name="Shen Q."/>
            <person name="Zhang L."/>
            <person name="Liao Z."/>
            <person name="Wang S."/>
            <person name="Yan T."/>
            <person name="Shi P."/>
            <person name="Liu M."/>
            <person name="Fu X."/>
            <person name="Pan Q."/>
            <person name="Wang Y."/>
            <person name="Lv Z."/>
            <person name="Lu X."/>
            <person name="Zhang F."/>
            <person name="Jiang W."/>
            <person name="Ma Y."/>
            <person name="Chen M."/>
            <person name="Hao X."/>
            <person name="Li L."/>
            <person name="Tang Y."/>
            <person name="Lv G."/>
            <person name="Zhou Y."/>
            <person name="Sun X."/>
            <person name="Brodelius P.E."/>
            <person name="Rose J.K.C."/>
            <person name="Tang K."/>
        </authorList>
    </citation>
    <scope>NUCLEOTIDE SEQUENCE [LARGE SCALE GENOMIC DNA]</scope>
    <source>
        <strain evidence="2">cv. Huhao1</strain>
        <tissue evidence="1">Leaf</tissue>
    </source>
</reference>